<evidence type="ECO:0000256" key="4">
    <source>
        <dbReference type="ARBA" id="ARBA00017143"/>
    </source>
</evidence>
<dbReference type="GO" id="GO:0016887">
    <property type="term" value="F:ATP hydrolysis activity"/>
    <property type="evidence" value="ECO:0007669"/>
    <property type="project" value="InterPro"/>
</dbReference>
<dbReference type="Gene3D" id="3.40.50.300">
    <property type="entry name" value="P-loop containing nucleotide triphosphate hydrolases"/>
    <property type="match status" value="7"/>
</dbReference>
<dbReference type="GO" id="GO:0005524">
    <property type="term" value="F:ATP binding"/>
    <property type="evidence" value="ECO:0007669"/>
    <property type="project" value="UniProtKB-KW"/>
</dbReference>
<feature type="domain" description="AAA+ ATPase" evidence="10">
    <location>
        <begin position="1781"/>
        <end position="1933"/>
    </location>
</feature>
<feature type="domain" description="AAA+ ATPase" evidence="10">
    <location>
        <begin position="662"/>
        <end position="919"/>
    </location>
</feature>
<gene>
    <name evidence="11" type="ORF">AXF42_Ash013973</name>
</gene>
<dbReference type="GO" id="GO:0005654">
    <property type="term" value="C:nucleoplasm"/>
    <property type="evidence" value="ECO:0007669"/>
    <property type="project" value="UniProtKB-SubCell"/>
</dbReference>
<feature type="domain" description="AAA+ ATPase" evidence="10">
    <location>
        <begin position="339"/>
        <end position="483"/>
    </location>
</feature>
<dbReference type="Pfam" id="PF17865">
    <property type="entry name" value="AAA_lid_5"/>
    <property type="match status" value="1"/>
</dbReference>
<keyword evidence="12" id="KW-1185">Reference proteome</keyword>
<dbReference type="Pfam" id="PF21108">
    <property type="entry name" value="MDN1_4th"/>
    <property type="match status" value="1"/>
</dbReference>
<comment type="subcellular location">
    <subcellularLocation>
        <location evidence="1">Nucleus</location>
        <location evidence="1">Nucleolus</location>
    </subcellularLocation>
    <subcellularLocation>
        <location evidence="2">Nucleus</location>
        <location evidence="2">Nucleoplasm</location>
    </subcellularLocation>
</comment>
<dbReference type="FunFam" id="3.40.50.300:FF:001368">
    <property type="entry name" value="Midasin"/>
    <property type="match status" value="1"/>
</dbReference>
<dbReference type="GO" id="GO:0000055">
    <property type="term" value="P:ribosomal large subunit export from nucleus"/>
    <property type="evidence" value="ECO:0007669"/>
    <property type="project" value="TreeGrafter"/>
</dbReference>
<dbReference type="FunFam" id="3.40.50.300:FF:001384">
    <property type="entry name" value="Midasin"/>
    <property type="match status" value="1"/>
</dbReference>
<keyword evidence="7" id="KW-0143">Chaperone</keyword>
<dbReference type="InterPro" id="IPR048617">
    <property type="entry name" value="MDN1_AAA_lid_4"/>
</dbReference>
<dbReference type="EMBL" id="KZ451953">
    <property type="protein sequence ID" value="PKA58467.1"/>
    <property type="molecule type" value="Genomic_DNA"/>
</dbReference>
<keyword evidence="5" id="KW-0547">Nucleotide-binding</keyword>
<reference evidence="11 12" key="1">
    <citation type="journal article" date="2017" name="Nature">
        <title>The Apostasia genome and the evolution of orchids.</title>
        <authorList>
            <person name="Zhang G.Q."/>
            <person name="Liu K.W."/>
            <person name="Li Z."/>
            <person name="Lohaus R."/>
            <person name="Hsiao Y.Y."/>
            <person name="Niu S.C."/>
            <person name="Wang J.Y."/>
            <person name="Lin Y.C."/>
            <person name="Xu Q."/>
            <person name="Chen L.J."/>
            <person name="Yoshida K."/>
            <person name="Fujiwara S."/>
            <person name="Wang Z.W."/>
            <person name="Zhang Y.Q."/>
            <person name="Mitsuda N."/>
            <person name="Wang M."/>
            <person name="Liu G.H."/>
            <person name="Pecoraro L."/>
            <person name="Huang H.X."/>
            <person name="Xiao X.J."/>
            <person name="Lin M."/>
            <person name="Wu X.Y."/>
            <person name="Wu W.L."/>
            <person name="Chen Y.Y."/>
            <person name="Chang S.B."/>
            <person name="Sakamoto S."/>
            <person name="Ohme-Takagi M."/>
            <person name="Yagi M."/>
            <person name="Zeng S.J."/>
            <person name="Shen C.Y."/>
            <person name="Yeh C.M."/>
            <person name="Luo Y.B."/>
            <person name="Tsai W.C."/>
            <person name="Van de Peer Y."/>
            <person name="Liu Z.J."/>
        </authorList>
    </citation>
    <scope>NUCLEOTIDE SEQUENCE [LARGE SCALE GENOMIC DNA]</scope>
    <source>
        <strain evidence="12">cv. Shenzhen</strain>
        <tissue evidence="11">Stem</tissue>
    </source>
</reference>
<protein>
    <recommendedName>
        <fullName evidence="4">Midasin</fullName>
    </recommendedName>
    <alternativeName>
        <fullName evidence="9">MIDAS-containing protein</fullName>
    </alternativeName>
</protein>
<name>A0A2I0ASF2_9ASPA</name>
<dbReference type="InterPro" id="IPR027417">
    <property type="entry name" value="P-loop_NTPase"/>
</dbReference>
<dbReference type="InterPro" id="IPR025662">
    <property type="entry name" value="Sigma_54_int_dom_ATP-bd_1"/>
</dbReference>
<dbReference type="GO" id="GO:0000027">
    <property type="term" value="P:ribosomal large subunit assembly"/>
    <property type="evidence" value="ECO:0007669"/>
    <property type="project" value="TreeGrafter"/>
</dbReference>
<feature type="domain" description="AAA+ ATPase" evidence="10">
    <location>
        <begin position="2091"/>
        <end position="2230"/>
    </location>
</feature>
<proteinExistence type="inferred from homology"/>
<dbReference type="InterPro" id="IPR041190">
    <property type="entry name" value="Midasin_AAA_lid_5"/>
</dbReference>
<comment type="similarity">
    <text evidence="3">Belongs to the midasin family.</text>
</comment>
<keyword evidence="8" id="KW-0539">Nucleus</keyword>
<sequence>MSWTCERALRRFLGRCPAIQSHPKFAALPQKGAALQSDDLVDALGDLFLHPCYTIPVMGCFRPLCRNILQRAVEKLRIVPSLVLESSDDCDEIGEEDINIIDFYIARRRSLKLHELACLAFCRALDMSPFLLKYVLSYFRFSPSPFWRLFSVGTALSCTAKIAYLIVDVVRVTYRLLVMEPKVFSELWDWSIFLDLIDVIAVHPLLDCVLDIRWCALQILSVVLRSSDRTIPNSGMKQDDSFMCLLRWEEFCQDTSFEKAGWYLKEDQLANASCSIEAEHQSQLIESFNDCSLSYSLDGGSKWSLKNKVSCKQSLLEGYFVLTTTLKESFEMVRMALHQKWPVLLYGPASSGKTALINDVALKSGNKVLFIHMDEQMDSKSLIGSYICSEQPGEFKWQPGSLTHAILSGLWVVFEDIDKAPNEVQSIILPLLEGSSSLVTGNGEVISVSESFRLFGTVSTSRHEIYHPNEGRFSVSVFWRKVVVRAANMDDMKEIIAARYPVLDFLSSQLVETFECVNSLVSYQMGGMVASSFSRFSLRDLLKWCKRIAGLFLNFAGPGLSISVRQHIYQEAIDVFVACLTVPEIRLLVMREIANLWGVPPPEETSLCLCRNPDLQMQGSVLQVGRVILHCVDKNCIPKRQSFIGIKSALHSLERIACSVRYNEPILLVGETGTGKTTLVQNLAMRLGQSLIVMNLSQQSDATDLLGGFKPADARSICIPLYHEFKELFCKTFSEMDNEDFLRCCEVYVIQKKWKKLLRACQKPVENVKKLVLKITESGRGSKRKRPLSEEMLHLWDSFSLRLDCAYKKINISAGMSFKFVEGAFITALKSGKWLLLDEVNLAPPETLQRIIGVLDGENGTICLAERGDVDYVPRHPNFRLFACMNPATDAGKKELPFAFRSRFTEYCIDDVLDDGDLFLFVSQYIGELEVKPEVLKKIVQFYKAAKKESEERLQDSANQKPQFSLRSLARALEYTKKAEKEFGFQSALYDGFCMFFVAFLDGPSANIMHNIVLQHLLAGRIPPDIPLEKYFLKSLKPHDANYVITKSVRAHLKNLARAVFIKRYPVLLQGPTSSGKTSLVQYLALITEHQFVRINNHEHTDLQEYFGSYIPDAHGQLQFQEGVLVKAVRRGYWIVLDELNLAPSDVLESLNRLLDDNRELFLPELQETIPAHPDFMLFATQNPPTIYGGRKVLSRAFRNRFLEMHVDEIPEDELATILEKRCSIPASYASRMVEVMKYLQLHRQNSKVFAGKHGFITPRDLFRWANRFRAFGMCEDLAKDGYFLLAERLRDENEKNVVRDVLEHHLRVELNIDGLYKLGSDQSDTLLVYAEPTCSIEKLGSITWTRSMQRLYFLLQRCYKLREPVLLVGDTGGGKTTVCQLLSAVLGSRLHILNCHQYTETSDFIGGFHPVRERPRLALEFKQYVQRIKESNCFLHFSGDYDLSPDICQASLTLYHLDQIEAKYRKDSALHPNVAQGDFEIFEKIKFELMQLHQMWQTVFTWQDGPLVKAMKEGDLFLVDEISLADDSVLERLNSVLEQERKLLLAEKGGPVPEMVTAHPNFFILATMNPGGDYGKKELSPALRNRFTEIWVPPVSDIEELKCIALENLSNPELTSFLNCMLSFWKWFNMLQTGRVLTVRDFLSWISFINATEIRLGPEYALLHGAFLVLLDGLSMGTGISSNEAQILRKQSLEFLIEELKASGCGLISSHLSELESYGWGNYVKQADSSFVPGVHSQNLFGIDPFYIFKGDDDCKCGGFEFMAPTTCRNVLRVLRAMQLPRPVLLEGSPGVGKTSLIVALAQHSGHTVVRINLSEQTDMMDLLGSDLPVEGASGMEFSWADGILLQALKKGSWVLLDELNLAPQSVLEGLNAILDHRAEVYIPELGQTFKCPASFRVFACQNPSSQGGGRKGLPKSFLNRFTKVHVDELAADDFLFICQSIYPSIHSTLLSKLITFNSRLYEQTMVHHIYGQAGSPWEFNLRDVLRSCEIIKGTPTNARFESFLNVVYIQRMRTAEDRVEVMKLYEDVFGMKPSISQFPEVHIDPQYFVVGSALIERNHFQPTKAFKNQLNLLPGVLQSLEAVAHCVQRQWLCILVGPSSSGKTSMIRMLAQLTGNVLNELSLSPATDVTELLGCFEQYNSFRCFKAALSQIEHFVDEYFSLRLELNWKDLIAERKNLFSSWFSFISSHSYVRSTSSFSTSWMGDSPSSLDPLLDIISQLKHDVERFSLPVSWSLKDLDKTLKSIQLLQKNWLTEASAKFEWVPGNLVKAIECGEWVILDNANLCNPTVLDRINSLVEPDGSITVNECGLVDGKPLILKSHSKFRMFIAIDPKFGEVSRAMRNRGVEIFLLEPHFSPDQMTITCEDVDELNTRRFLIQSGIPLENLISAMSKAHLSAKAVGFHHGVQISLLELSRWVQLFQQLIMNGNQPTWSLQLSWEHTYLAALGEPYAREFVMQGKSLYLGEAELYKRDSQTCCSLSLPGGWPLPHTLKNFIHYSRESCVKQNCLYLEFLGGQCASYNLSKNISWFSGSKYKRYFPIILPLDMLHQALFLCTPCDQSNKCAKFDYERTNQMLFFAANWTLEQATESDVSLYILCFKWYNTKLQPHCHFFGSFSKIVEKQISHPIWSYITRLQKELLVHHGINIYGQPITILSSKLVEFSVANPSLLHRQTLLMDAIQSGSLLRRTYKQWNAEDDVVPSRETFQPTLQTVLNSLRQLECEVLKLIVEHDELFDEYSCLLEIHSLFWEKSRSSNFEHVSIIWSWLKKQVMKFQPRFPAAVDAFLVESRNLKCIPGWKLDLVKPTLWIRGGHPYIPSSSVVFYKQRQIRSLCAKIWQSCKMSKETCSGQVSLLDVIVSANSDLRRLAMEGDSMSRVMLAKGAQSCALIVHQLDDIHQSLLSRFEHERMCLEPTFKSTQYLKSSPGFSHATCCVFSMEDLCQKACFESWSKVLLLLNRRSLSLDIVILLSLSKGTLHDDYEAYKVPAKVKDIIQQNLDYSLDYSSRSPLDFSAHQILLWCFDACNSLDSVHPSFASLVLEMWFRWHKSLWNCFSERVKVIYPWAEDEVSYFAMFPARSKILGTILQGALSIKDYNVDRLMLRVTSRALWQDASAHGNLIEAFRAAADCLFKQILLVHEKHFDKDAFGKLKCMLVGFKNRHATPHEVQTLRSLIMSSGHGPLTSLMELVIEPLLKDLYVECKPNDSLYNLGHAWVHLGALRFNLLSNPDQTDPALKNAFKHSWILQRITLLELEMKVRRECQTLSGKGTAKVDEKMREKKEKLEMEKNQVQEKDVFRPEPSKYKKLKSACAIFSEFVSSSPMSLLNNLKCHADLSFMIKMAQNWQITSESFNNRLSEEFADYIDLVQPVQLAVYEMKFGLSLVISGILEREYVNKIQISNIDTLLASIYSIMQFPKILPITCNLEIYQNSVRKNILNAQVLDNLIANSLKINPVQDISPMQLQLVIYHIAFIHVVHNICSSLVMDKSSFLLLNEILVHFSSLWMGMKSQEKTMDAVEAQYYKFKPRSIIVDEFMERDISSLSMLDSDGNLSTESQELLMEQEFAKVKGPFKKAENIEDWTMTSESISNSVVHIHNQLFGSRFKQLFGSRNLVERPGITCDERLRLFKDSYRVGSILLEGLEASSIIDDNLLPEYLLRVSLEHYERSSSSRGVNTCNVYGDAETMFKMVEPLSAVQRKVQSFLDEWPDHPGLIKIMDIIETLLDIPACSPLSKVISL</sequence>
<dbReference type="GO" id="GO:0005730">
    <property type="term" value="C:nucleolus"/>
    <property type="evidence" value="ECO:0007669"/>
    <property type="project" value="UniProtKB-SubCell"/>
</dbReference>
<dbReference type="Proteomes" id="UP000236161">
    <property type="component" value="Unassembled WGS sequence"/>
</dbReference>
<dbReference type="STRING" id="1088818.A0A2I0ASF2"/>
<feature type="domain" description="AAA+ ATPase" evidence="10">
    <location>
        <begin position="1362"/>
        <end position="1598"/>
    </location>
</feature>
<dbReference type="PANTHER" id="PTHR48103:SF2">
    <property type="entry name" value="MIDASIN"/>
    <property type="match status" value="1"/>
</dbReference>
<dbReference type="FunFam" id="3.40.50.300:FF:000142">
    <property type="entry name" value="Midasin"/>
    <property type="match status" value="1"/>
</dbReference>
<dbReference type="PANTHER" id="PTHR48103">
    <property type="entry name" value="MIDASIN-RELATED"/>
    <property type="match status" value="1"/>
</dbReference>
<dbReference type="FunFam" id="3.40.50.300:FF:000582">
    <property type="entry name" value="Midasin"/>
    <property type="match status" value="1"/>
</dbReference>
<dbReference type="FunFam" id="3.40.50.300:FF:001861">
    <property type="entry name" value="Midasin"/>
    <property type="match status" value="1"/>
</dbReference>
<dbReference type="InterPro" id="IPR003593">
    <property type="entry name" value="AAA+_ATPase"/>
</dbReference>
<dbReference type="GO" id="GO:0030687">
    <property type="term" value="C:preribosome, large subunit precursor"/>
    <property type="evidence" value="ECO:0007669"/>
    <property type="project" value="TreeGrafter"/>
</dbReference>
<evidence type="ECO:0000256" key="1">
    <source>
        <dbReference type="ARBA" id="ARBA00004604"/>
    </source>
</evidence>
<evidence type="ECO:0000256" key="9">
    <source>
        <dbReference type="ARBA" id="ARBA00077000"/>
    </source>
</evidence>
<dbReference type="PROSITE" id="PS00675">
    <property type="entry name" value="SIGMA54_INTERACT_1"/>
    <property type="match status" value="1"/>
</dbReference>
<keyword evidence="6" id="KW-0067">ATP-binding</keyword>
<dbReference type="Pfam" id="PF07728">
    <property type="entry name" value="AAA_5"/>
    <property type="match status" value="7"/>
</dbReference>
<evidence type="ECO:0000256" key="6">
    <source>
        <dbReference type="ARBA" id="ARBA00022840"/>
    </source>
</evidence>
<dbReference type="InterPro" id="IPR011704">
    <property type="entry name" value="ATPase_dyneun-rel_AAA"/>
</dbReference>
<evidence type="ECO:0000259" key="10">
    <source>
        <dbReference type="SMART" id="SM00382"/>
    </source>
</evidence>
<accession>A0A2I0ASF2</accession>
<dbReference type="InterPro" id="IPR040848">
    <property type="entry name" value="AAA_lid_7"/>
</dbReference>
<organism evidence="11 12">
    <name type="scientific">Apostasia shenzhenica</name>
    <dbReference type="NCBI Taxonomy" id="1088818"/>
    <lineage>
        <taxon>Eukaryota</taxon>
        <taxon>Viridiplantae</taxon>
        <taxon>Streptophyta</taxon>
        <taxon>Embryophyta</taxon>
        <taxon>Tracheophyta</taxon>
        <taxon>Spermatophyta</taxon>
        <taxon>Magnoliopsida</taxon>
        <taxon>Liliopsida</taxon>
        <taxon>Asparagales</taxon>
        <taxon>Orchidaceae</taxon>
        <taxon>Apostasioideae</taxon>
        <taxon>Apostasia</taxon>
    </lineage>
</organism>
<evidence type="ECO:0000256" key="7">
    <source>
        <dbReference type="ARBA" id="ARBA00023186"/>
    </source>
</evidence>
<dbReference type="SMART" id="SM00382">
    <property type="entry name" value="AAA"/>
    <property type="match status" value="6"/>
</dbReference>
<dbReference type="CDD" id="cd00009">
    <property type="entry name" value="AAA"/>
    <property type="match status" value="1"/>
</dbReference>
<evidence type="ECO:0000256" key="5">
    <source>
        <dbReference type="ARBA" id="ARBA00022741"/>
    </source>
</evidence>
<evidence type="ECO:0000256" key="2">
    <source>
        <dbReference type="ARBA" id="ARBA00004642"/>
    </source>
</evidence>
<evidence type="ECO:0000256" key="3">
    <source>
        <dbReference type="ARBA" id="ARBA00007188"/>
    </source>
</evidence>
<evidence type="ECO:0000313" key="11">
    <source>
        <dbReference type="EMBL" id="PKA58467.1"/>
    </source>
</evidence>
<evidence type="ECO:0000256" key="8">
    <source>
        <dbReference type="ARBA" id="ARBA00023242"/>
    </source>
</evidence>
<feature type="domain" description="AAA+ ATPase" evidence="10">
    <location>
        <begin position="1063"/>
        <end position="1212"/>
    </location>
</feature>
<dbReference type="OrthoDB" id="782942at2759"/>
<dbReference type="SUPFAM" id="SSF52540">
    <property type="entry name" value="P-loop containing nucleoside triphosphate hydrolases"/>
    <property type="match status" value="6"/>
</dbReference>
<evidence type="ECO:0000313" key="12">
    <source>
        <dbReference type="Proteomes" id="UP000236161"/>
    </source>
</evidence>
<dbReference type="Pfam" id="PF17867">
    <property type="entry name" value="AAA_lid_7"/>
    <property type="match status" value="3"/>
</dbReference>